<keyword evidence="7 9" id="KW-0503">Monooxygenase</keyword>
<dbReference type="Proteomes" id="UP001160390">
    <property type="component" value="Unassembled WGS sequence"/>
</dbReference>
<name>A0AA35LZU2_9HYPO</name>
<evidence type="ECO:0000256" key="7">
    <source>
        <dbReference type="ARBA" id="ARBA00023033"/>
    </source>
</evidence>
<dbReference type="PANTHER" id="PTHR46206:SF2">
    <property type="entry name" value="CYTOCHROME P450 MONOOXYGENASE AUSG-RELATED"/>
    <property type="match status" value="1"/>
</dbReference>
<dbReference type="Pfam" id="PF00067">
    <property type="entry name" value="p450"/>
    <property type="match status" value="1"/>
</dbReference>
<evidence type="ECO:0000256" key="9">
    <source>
        <dbReference type="RuleBase" id="RU000461"/>
    </source>
</evidence>
<dbReference type="AlphaFoldDB" id="A0AA35LZU2"/>
<dbReference type="SUPFAM" id="SSF48264">
    <property type="entry name" value="Cytochrome P450"/>
    <property type="match status" value="1"/>
</dbReference>
<evidence type="ECO:0000256" key="4">
    <source>
        <dbReference type="ARBA" id="ARBA00022723"/>
    </source>
</evidence>
<protein>
    <submittedName>
        <fullName evidence="10">Uncharacterized protein</fullName>
    </submittedName>
</protein>
<evidence type="ECO:0000256" key="5">
    <source>
        <dbReference type="ARBA" id="ARBA00023002"/>
    </source>
</evidence>
<dbReference type="GO" id="GO:0004497">
    <property type="term" value="F:monooxygenase activity"/>
    <property type="evidence" value="ECO:0007669"/>
    <property type="project" value="UniProtKB-KW"/>
</dbReference>
<comment type="similarity">
    <text evidence="2 9">Belongs to the cytochrome P450 family.</text>
</comment>
<evidence type="ECO:0000256" key="8">
    <source>
        <dbReference type="PIRSR" id="PIRSR602403-1"/>
    </source>
</evidence>
<dbReference type="InterPro" id="IPR036396">
    <property type="entry name" value="Cyt_P450_sf"/>
</dbReference>
<comment type="caution">
    <text evidence="10">The sequence shown here is derived from an EMBL/GenBank/DDBJ whole genome shotgun (WGS) entry which is preliminary data.</text>
</comment>
<evidence type="ECO:0000313" key="11">
    <source>
        <dbReference type="Proteomes" id="UP001160390"/>
    </source>
</evidence>
<comment type="cofactor">
    <cofactor evidence="1 8">
        <name>heme</name>
        <dbReference type="ChEBI" id="CHEBI:30413"/>
    </cofactor>
</comment>
<keyword evidence="4 8" id="KW-0479">Metal-binding</keyword>
<dbReference type="GO" id="GO:0020037">
    <property type="term" value="F:heme binding"/>
    <property type="evidence" value="ECO:0007669"/>
    <property type="project" value="InterPro"/>
</dbReference>
<dbReference type="CDD" id="cd11041">
    <property type="entry name" value="CYP503A1-like"/>
    <property type="match status" value="1"/>
</dbReference>
<dbReference type="GO" id="GO:0005506">
    <property type="term" value="F:iron ion binding"/>
    <property type="evidence" value="ECO:0007669"/>
    <property type="project" value="InterPro"/>
</dbReference>
<reference evidence="10" key="1">
    <citation type="submission" date="2023-01" db="EMBL/GenBank/DDBJ databases">
        <authorList>
            <person name="Piombo E."/>
        </authorList>
    </citation>
    <scope>NUCLEOTIDE SEQUENCE</scope>
</reference>
<organism evidence="10 11">
    <name type="scientific">Clonostachys chloroleuca</name>
    <dbReference type="NCBI Taxonomy" id="1926264"/>
    <lineage>
        <taxon>Eukaryota</taxon>
        <taxon>Fungi</taxon>
        <taxon>Dikarya</taxon>
        <taxon>Ascomycota</taxon>
        <taxon>Pezizomycotina</taxon>
        <taxon>Sordariomycetes</taxon>
        <taxon>Hypocreomycetidae</taxon>
        <taxon>Hypocreales</taxon>
        <taxon>Bionectriaceae</taxon>
        <taxon>Clonostachys</taxon>
    </lineage>
</organism>
<accession>A0AA35LZU2</accession>
<feature type="binding site" description="axial binding residue" evidence="8">
    <location>
        <position position="452"/>
    </location>
    <ligand>
        <name>heme</name>
        <dbReference type="ChEBI" id="CHEBI:30413"/>
    </ligand>
    <ligandPart>
        <name>Fe</name>
        <dbReference type="ChEBI" id="CHEBI:18248"/>
    </ligandPart>
</feature>
<evidence type="ECO:0000256" key="3">
    <source>
        <dbReference type="ARBA" id="ARBA00022617"/>
    </source>
</evidence>
<evidence type="ECO:0000256" key="1">
    <source>
        <dbReference type="ARBA" id="ARBA00001971"/>
    </source>
</evidence>
<dbReference type="PROSITE" id="PS00086">
    <property type="entry name" value="CYTOCHROME_P450"/>
    <property type="match status" value="1"/>
</dbReference>
<proteinExistence type="inferred from homology"/>
<dbReference type="PRINTS" id="PR00385">
    <property type="entry name" value="P450"/>
</dbReference>
<dbReference type="Gene3D" id="1.10.630.10">
    <property type="entry name" value="Cytochrome P450"/>
    <property type="match status" value="1"/>
</dbReference>
<gene>
    <name evidence="10" type="ORF">CCHLO57077_00018812</name>
</gene>
<evidence type="ECO:0000256" key="6">
    <source>
        <dbReference type="ARBA" id="ARBA00023004"/>
    </source>
</evidence>
<keyword evidence="6 8" id="KW-0408">Iron</keyword>
<sequence>MAIFQAFTTMFVHIVNPQNFPTFAFTAVALLSALWLLGRQDSLPELNPRKPFEFTNRRRILEFIRNSKTILGEGRQRFKDKPYKLMSEWGSMVVLPPECADELRSDPRMDFSTPVEDVDSHAYIPGFEPLQGDPHVNQVVTKYLTKALNKITTPLSEEASTAVRDVLTDNPVWHELSPYAALLQIVARLSTRVFLGEAMCSDPEWIQASTEYTTMAFGIGDKLRSIPRSLRWTISWFLPSCYELRRKLTKCRKVLAPHIARRKSMVAEAEGRGEKISFDDSIEWFEKEYAGAPHDAAIKQVTLSVVAIHTTTDLLLQTMSDIAMHPELFEPLREEVVRVLTKEGLKKASLQSLKLMDSVLKESQRLKPSLLGSFRRQATEDVKLTNGYIIPKGTRIVIDSSHMWSSAYYDDPEKYDGYRFLKKRETPGEDKNTQLVSTSAAHMGFGHGVHACPGRFFAANEVKIALCHLLLKYDWRLPMGHRPQPMTHGMTYLTDPTTKMEFRRRTEELNLEQL</sequence>
<keyword evidence="5 9" id="KW-0560">Oxidoreductase</keyword>
<dbReference type="InterPro" id="IPR002403">
    <property type="entry name" value="Cyt_P450_E_grp-IV"/>
</dbReference>
<evidence type="ECO:0000256" key="2">
    <source>
        <dbReference type="ARBA" id="ARBA00010617"/>
    </source>
</evidence>
<evidence type="ECO:0000313" key="10">
    <source>
        <dbReference type="EMBL" id="CAI6087324.1"/>
    </source>
</evidence>
<dbReference type="PRINTS" id="PR00465">
    <property type="entry name" value="EP450IV"/>
</dbReference>
<dbReference type="GO" id="GO:0016705">
    <property type="term" value="F:oxidoreductase activity, acting on paired donors, with incorporation or reduction of molecular oxygen"/>
    <property type="evidence" value="ECO:0007669"/>
    <property type="project" value="InterPro"/>
</dbReference>
<dbReference type="PANTHER" id="PTHR46206">
    <property type="entry name" value="CYTOCHROME P450"/>
    <property type="match status" value="1"/>
</dbReference>
<dbReference type="InterPro" id="IPR017972">
    <property type="entry name" value="Cyt_P450_CS"/>
</dbReference>
<dbReference type="InterPro" id="IPR001128">
    <property type="entry name" value="Cyt_P450"/>
</dbReference>
<keyword evidence="11" id="KW-1185">Reference proteome</keyword>
<keyword evidence="3 8" id="KW-0349">Heme</keyword>
<dbReference type="EMBL" id="CABFNP030000798">
    <property type="protein sequence ID" value="CAI6087324.1"/>
    <property type="molecule type" value="Genomic_DNA"/>
</dbReference>